<dbReference type="PANTHER" id="PTHR10556:SF28">
    <property type="entry name" value="VERY-LONG-CHAIN ENOYL-COA REDUCTASE"/>
    <property type="match status" value="1"/>
</dbReference>
<keyword evidence="7 11" id="KW-1133">Transmembrane helix</keyword>
<dbReference type="GO" id="GO:0042761">
    <property type="term" value="P:very long-chain fatty acid biosynthetic process"/>
    <property type="evidence" value="ECO:0007669"/>
    <property type="project" value="TreeGrafter"/>
</dbReference>
<keyword evidence="9" id="KW-0443">Lipid metabolism</keyword>
<reference evidence="13" key="1">
    <citation type="submission" date="2021-01" db="EMBL/GenBank/DDBJ databases">
        <authorList>
            <consortium name="Genoscope - CEA"/>
            <person name="William W."/>
        </authorList>
    </citation>
    <scope>NUCLEOTIDE SEQUENCE</scope>
</reference>
<evidence type="ECO:0000256" key="2">
    <source>
        <dbReference type="ARBA" id="ARBA00004240"/>
    </source>
</evidence>
<evidence type="ECO:0000256" key="10">
    <source>
        <dbReference type="ARBA" id="ARBA00023136"/>
    </source>
</evidence>
<evidence type="ECO:0000259" key="12">
    <source>
        <dbReference type="Pfam" id="PF02544"/>
    </source>
</evidence>
<protein>
    <recommendedName>
        <fullName evidence="12">3-oxo-5-alpha-steroid 4-dehydrogenase C-terminal domain-containing protein</fullName>
    </recommendedName>
</protein>
<dbReference type="InterPro" id="IPR001104">
    <property type="entry name" value="3-oxo-5_a-steroid_4-DH_C"/>
</dbReference>
<accession>A0A8S1KMA2</accession>
<keyword evidence="8" id="KW-0560">Oxidoreductase</keyword>
<feature type="transmembrane region" description="Helical" evidence="11">
    <location>
        <begin position="254"/>
        <end position="275"/>
    </location>
</feature>
<sequence>MSDQLIIKRRRRNTIDATNQIITLNLSDNNSSLLTLKQEISKITRIKPLRQWLTSEDLKTVYDDNSKPLNQCGFKSGQVLVVKDLGPQMLWITVFYAEYVGPILMFVLLYYLGKKDKYTFMQKSALWMVAAHYIKRILETKFVHVFSRDSMPTKRALINCFHYWILCGACIGSELYLLRTFKEDPAWKKIFIALFAGFEFLNLMCHLRLASFRKQPAIKKNDSDYVALNKQRQIPYGWGFGRISSANYFWETMAWVSFTIFTGSYAAIGFTAFSFSQMMIWAKQKHQRYLKEFGDKYPKNRKAIVPFIV</sequence>
<dbReference type="Pfam" id="PF02544">
    <property type="entry name" value="Steroid_dh"/>
    <property type="match status" value="1"/>
</dbReference>
<comment type="similarity">
    <text evidence="3">Belongs to the steroid 5-alpha reductase family.</text>
</comment>
<dbReference type="GO" id="GO:0016020">
    <property type="term" value="C:membrane"/>
    <property type="evidence" value="ECO:0007669"/>
    <property type="project" value="UniProtKB-SubCell"/>
</dbReference>
<dbReference type="EMBL" id="CAJJDM010000022">
    <property type="protein sequence ID" value="CAD8056358.1"/>
    <property type="molecule type" value="Genomic_DNA"/>
</dbReference>
<evidence type="ECO:0000256" key="6">
    <source>
        <dbReference type="ARBA" id="ARBA00022824"/>
    </source>
</evidence>
<feature type="domain" description="3-oxo-5-alpha-steroid 4-dehydrogenase C-terminal" evidence="12">
    <location>
        <begin position="150"/>
        <end position="308"/>
    </location>
</feature>
<evidence type="ECO:0000256" key="7">
    <source>
        <dbReference type="ARBA" id="ARBA00022989"/>
    </source>
</evidence>
<feature type="transmembrane region" description="Helical" evidence="11">
    <location>
        <begin position="190"/>
        <end position="209"/>
    </location>
</feature>
<dbReference type="Proteomes" id="UP000688137">
    <property type="component" value="Unassembled WGS sequence"/>
</dbReference>
<feature type="transmembrane region" description="Helical" evidence="11">
    <location>
        <begin position="156"/>
        <end position="178"/>
    </location>
</feature>
<evidence type="ECO:0000256" key="8">
    <source>
        <dbReference type="ARBA" id="ARBA00023002"/>
    </source>
</evidence>
<dbReference type="InterPro" id="IPR039357">
    <property type="entry name" value="SRD5A/TECR"/>
</dbReference>
<gene>
    <name evidence="13" type="ORF">PPRIM_AZ9-3.1.T0240272</name>
</gene>
<comment type="caution">
    <text evidence="13">The sequence shown here is derived from an EMBL/GenBank/DDBJ whole genome shotgun (WGS) entry which is preliminary data.</text>
</comment>
<evidence type="ECO:0000256" key="1">
    <source>
        <dbReference type="ARBA" id="ARBA00004141"/>
    </source>
</evidence>
<evidence type="ECO:0000256" key="4">
    <source>
        <dbReference type="ARBA" id="ARBA00022516"/>
    </source>
</evidence>
<evidence type="ECO:0000313" key="13">
    <source>
        <dbReference type="EMBL" id="CAD8056358.1"/>
    </source>
</evidence>
<dbReference type="AlphaFoldDB" id="A0A8S1KMA2"/>
<evidence type="ECO:0000313" key="14">
    <source>
        <dbReference type="Proteomes" id="UP000688137"/>
    </source>
</evidence>
<evidence type="ECO:0000256" key="5">
    <source>
        <dbReference type="ARBA" id="ARBA00022692"/>
    </source>
</evidence>
<dbReference type="GO" id="GO:0016627">
    <property type="term" value="F:oxidoreductase activity, acting on the CH-CH group of donors"/>
    <property type="evidence" value="ECO:0007669"/>
    <property type="project" value="InterPro"/>
</dbReference>
<keyword evidence="14" id="KW-1185">Reference proteome</keyword>
<feature type="transmembrane region" description="Helical" evidence="11">
    <location>
        <begin position="90"/>
        <end position="112"/>
    </location>
</feature>
<keyword evidence="4" id="KW-0444">Lipid biosynthesis</keyword>
<organism evidence="13 14">
    <name type="scientific">Paramecium primaurelia</name>
    <dbReference type="NCBI Taxonomy" id="5886"/>
    <lineage>
        <taxon>Eukaryota</taxon>
        <taxon>Sar</taxon>
        <taxon>Alveolata</taxon>
        <taxon>Ciliophora</taxon>
        <taxon>Intramacronucleata</taxon>
        <taxon>Oligohymenophorea</taxon>
        <taxon>Peniculida</taxon>
        <taxon>Parameciidae</taxon>
        <taxon>Paramecium</taxon>
    </lineage>
</organism>
<evidence type="ECO:0000256" key="9">
    <source>
        <dbReference type="ARBA" id="ARBA00023098"/>
    </source>
</evidence>
<keyword evidence="10 11" id="KW-0472">Membrane</keyword>
<keyword evidence="5 11" id="KW-0812">Transmembrane</keyword>
<name>A0A8S1KMA2_PARPR</name>
<evidence type="ECO:0000256" key="11">
    <source>
        <dbReference type="SAM" id="Phobius"/>
    </source>
</evidence>
<evidence type="ECO:0000256" key="3">
    <source>
        <dbReference type="ARBA" id="ARBA00007742"/>
    </source>
</evidence>
<dbReference type="GO" id="GO:0005783">
    <property type="term" value="C:endoplasmic reticulum"/>
    <property type="evidence" value="ECO:0007669"/>
    <property type="project" value="UniProtKB-SubCell"/>
</dbReference>
<dbReference type="OMA" id="FSQSTMP"/>
<comment type="subcellular location">
    <subcellularLocation>
        <location evidence="2">Endoplasmic reticulum</location>
    </subcellularLocation>
    <subcellularLocation>
        <location evidence="1">Membrane</location>
        <topology evidence="1">Multi-pass membrane protein</topology>
    </subcellularLocation>
</comment>
<keyword evidence="6" id="KW-0256">Endoplasmic reticulum</keyword>
<dbReference type="PROSITE" id="PS50244">
    <property type="entry name" value="S5A_REDUCTASE"/>
    <property type="match status" value="1"/>
</dbReference>
<dbReference type="PANTHER" id="PTHR10556">
    <property type="entry name" value="3-OXO-5-ALPHA-STEROID 4-DEHYDROGENASE"/>
    <property type="match status" value="1"/>
</dbReference>
<proteinExistence type="inferred from homology"/>
<dbReference type="FunFam" id="3.10.20.90:FF:000131">
    <property type="entry name" value="trans-2,3-enoyl-CoA reductase-like"/>
    <property type="match status" value="1"/>
</dbReference>